<organism evidence="2 3">
    <name type="scientific">Bosea spartocytisi</name>
    <dbReference type="NCBI Taxonomy" id="2773451"/>
    <lineage>
        <taxon>Bacteria</taxon>
        <taxon>Pseudomonadati</taxon>
        <taxon>Pseudomonadota</taxon>
        <taxon>Alphaproteobacteria</taxon>
        <taxon>Hyphomicrobiales</taxon>
        <taxon>Boseaceae</taxon>
        <taxon>Bosea</taxon>
    </lineage>
</organism>
<evidence type="ECO:0000313" key="3">
    <source>
        <dbReference type="Proteomes" id="UP000619295"/>
    </source>
</evidence>
<dbReference type="PROSITE" id="PS51257">
    <property type="entry name" value="PROKAR_LIPOPROTEIN"/>
    <property type="match status" value="1"/>
</dbReference>
<accession>A0A927I0B4</accession>
<keyword evidence="3" id="KW-1185">Reference proteome</keyword>
<dbReference type="Proteomes" id="UP000619295">
    <property type="component" value="Unassembled WGS sequence"/>
</dbReference>
<feature type="signal peptide" evidence="1">
    <location>
        <begin position="1"/>
        <end position="17"/>
    </location>
</feature>
<gene>
    <name evidence="2" type="ORF">IED13_10675</name>
</gene>
<dbReference type="AlphaFoldDB" id="A0A927I0B4"/>
<reference evidence="2" key="1">
    <citation type="submission" date="2020-09" db="EMBL/GenBank/DDBJ databases">
        <title>Bosea spartocytisi sp. nov. a root nodule endophyte of Spartocytisus supranubius in the high mountain ecosystem fo the Teide National Park (Canary Islands, Spain).</title>
        <authorList>
            <person name="Pulido-Suarez L."/>
            <person name="Peix A."/>
            <person name="Igual J.M."/>
            <person name="Socas-Perez N."/>
            <person name="Velazquez E."/>
            <person name="Flores-Felix J.D."/>
            <person name="Leon-Barrios M."/>
        </authorList>
    </citation>
    <scope>NUCLEOTIDE SEQUENCE</scope>
    <source>
        <strain evidence="2">SSUT16</strain>
    </source>
</reference>
<proteinExistence type="predicted"/>
<evidence type="ECO:0008006" key="4">
    <source>
        <dbReference type="Google" id="ProtNLM"/>
    </source>
</evidence>
<evidence type="ECO:0000313" key="2">
    <source>
        <dbReference type="EMBL" id="MBD3846162.1"/>
    </source>
</evidence>
<protein>
    <recommendedName>
        <fullName evidence="4">Lipoprotein</fullName>
    </recommendedName>
</protein>
<comment type="caution">
    <text evidence="2">The sequence shown here is derived from an EMBL/GenBank/DDBJ whole genome shotgun (WGS) entry which is preliminary data.</text>
</comment>
<dbReference type="EMBL" id="JACXWY010000005">
    <property type="protein sequence ID" value="MBD3846162.1"/>
    <property type="molecule type" value="Genomic_DNA"/>
</dbReference>
<name>A0A927I0B4_9HYPH</name>
<sequence>MKLTTIAAALISGIALSGCVGLVDAQSKCSAQSASYLTMWDCIRGRVAAGTAGQMNNDLGVRYLAVSDLLAQSVRSGQMSDAEAKARLAIELERGNSEFNRRQAASSPNLTRCTNTNGVVNCLTF</sequence>
<dbReference type="RefSeq" id="WP_191124162.1">
    <property type="nucleotide sequence ID" value="NZ_JACXWY010000005.1"/>
</dbReference>
<evidence type="ECO:0000256" key="1">
    <source>
        <dbReference type="SAM" id="SignalP"/>
    </source>
</evidence>
<keyword evidence="1" id="KW-0732">Signal</keyword>
<feature type="chain" id="PRO_5037296258" description="Lipoprotein" evidence="1">
    <location>
        <begin position="18"/>
        <end position="125"/>
    </location>
</feature>